<organism evidence="1">
    <name type="scientific">viral metagenome</name>
    <dbReference type="NCBI Taxonomy" id="1070528"/>
    <lineage>
        <taxon>unclassified sequences</taxon>
        <taxon>metagenomes</taxon>
        <taxon>organismal metagenomes</taxon>
    </lineage>
</organism>
<reference evidence="1" key="1">
    <citation type="submission" date="2017-04" db="EMBL/GenBank/DDBJ databases">
        <title>Unveiling RNA virosphere associated with marine microorganisms.</title>
        <authorList>
            <person name="Urayama S."/>
            <person name="Takaki Y."/>
            <person name="Nishi S."/>
            <person name="Yoshida Y."/>
            <person name="Deguchi S."/>
            <person name="Takai K."/>
            <person name="Nunoura T."/>
        </authorList>
    </citation>
    <scope>NUCLEOTIDE SEQUENCE</scope>
</reference>
<protein>
    <submittedName>
        <fullName evidence="1">Uncharacterized protein</fullName>
    </submittedName>
</protein>
<name>A0A2V0R9E1_9ZZZZ</name>
<dbReference type="EMBL" id="BDQA01000437">
    <property type="protein sequence ID" value="GBH21906.1"/>
    <property type="molecule type" value="Genomic_RNA"/>
</dbReference>
<dbReference type="AlphaFoldDB" id="A0A2V0R9E1"/>
<proteinExistence type="predicted"/>
<sequence>MNQAMIDSLANSKKIELRVDDYDTHHSARFLVTSKEDVVATWPLTLTRRELAEMVESLTVFGKARGIQVDVYLSQKAVPGFGGGK</sequence>
<accession>A0A2V0R9E1</accession>
<comment type="caution">
    <text evidence="1">The sequence shown here is derived from an EMBL/GenBank/DDBJ whole genome shotgun (WGS) entry which is preliminary data.</text>
</comment>
<evidence type="ECO:0000313" key="1">
    <source>
        <dbReference type="EMBL" id="GBH21906.1"/>
    </source>
</evidence>